<dbReference type="Proteomes" id="UP001054945">
    <property type="component" value="Unassembled WGS sequence"/>
</dbReference>
<dbReference type="EMBL" id="BPLR01008772">
    <property type="protein sequence ID" value="GIY27096.1"/>
    <property type="molecule type" value="Genomic_DNA"/>
</dbReference>
<keyword evidence="2" id="KW-1185">Reference proteome</keyword>
<protein>
    <submittedName>
        <fullName evidence="1">Uncharacterized protein</fullName>
    </submittedName>
</protein>
<comment type="caution">
    <text evidence="1">The sequence shown here is derived from an EMBL/GenBank/DDBJ whole genome shotgun (WGS) entry which is preliminary data.</text>
</comment>
<accession>A0AAV4S215</accession>
<sequence length="96" mass="11083">MDKKRQSWDFCCNCNLESSEMVFEGTYPSFPIPSLLMEQPSNLQICVASSQNRHKNFRFITASPRILNQISQFWDNQLLYITLLLISLSLVPPSPN</sequence>
<organism evidence="1 2">
    <name type="scientific">Caerostris extrusa</name>
    <name type="common">Bark spider</name>
    <name type="synonym">Caerostris bankana</name>
    <dbReference type="NCBI Taxonomy" id="172846"/>
    <lineage>
        <taxon>Eukaryota</taxon>
        <taxon>Metazoa</taxon>
        <taxon>Ecdysozoa</taxon>
        <taxon>Arthropoda</taxon>
        <taxon>Chelicerata</taxon>
        <taxon>Arachnida</taxon>
        <taxon>Araneae</taxon>
        <taxon>Araneomorphae</taxon>
        <taxon>Entelegynae</taxon>
        <taxon>Araneoidea</taxon>
        <taxon>Araneidae</taxon>
        <taxon>Caerostris</taxon>
    </lineage>
</organism>
<evidence type="ECO:0000313" key="1">
    <source>
        <dbReference type="EMBL" id="GIY27096.1"/>
    </source>
</evidence>
<name>A0AAV4S215_CAEEX</name>
<proteinExistence type="predicted"/>
<reference evidence="1 2" key="1">
    <citation type="submission" date="2021-06" db="EMBL/GenBank/DDBJ databases">
        <title>Caerostris extrusa draft genome.</title>
        <authorList>
            <person name="Kono N."/>
            <person name="Arakawa K."/>
        </authorList>
    </citation>
    <scope>NUCLEOTIDE SEQUENCE [LARGE SCALE GENOMIC DNA]</scope>
</reference>
<evidence type="ECO:0000313" key="2">
    <source>
        <dbReference type="Proteomes" id="UP001054945"/>
    </source>
</evidence>
<dbReference type="AlphaFoldDB" id="A0AAV4S215"/>
<gene>
    <name evidence="1" type="ORF">CEXT_32011</name>
</gene>